<protein>
    <submittedName>
        <fullName evidence="2">DUF177 domain-containing protein</fullName>
    </submittedName>
</protein>
<dbReference type="Pfam" id="PF02620">
    <property type="entry name" value="YceD"/>
    <property type="match status" value="1"/>
</dbReference>
<dbReference type="Proteomes" id="UP001201449">
    <property type="component" value="Unassembled WGS sequence"/>
</dbReference>
<keyword evidence="3" id="KW-1185">Reference proteome</keyword>
<feature type="compositionally biased region" description="Acidic residues" evidence="1">
    <location>
        <begin position="140"/>
        <end position="172"/>
    </location>
</feature>
<accession>A0ABS9BRW3</accession>
<proteinExistence type="predicted"/>
<dbReference type="EMBL" id="JAKEVZ010000002">
    <property type="protein sequence ID" value="MCF1750065.1"/>
    <property type="molecule type" value="Genomic_DNA"/>
</dbReference>
<reference evidence="2 3" key="1">
    <citation type="submission" date="2022-01" db="EMBL/GenBank/DDBJ databases">
        <title>Mariniradius saccharolyticus sp. nov., isolated from sediment of a river.</title>
        <authorList>
            <person name="Liu H."/>
        </authorList>
    </citation>
    <scope>NUCLEOTIDE SEQUENCE [LARGE SCALE GENOMIC DNA]</scope>
    <source>
        <strain evidence="2 3">RY-2</strain>
    </source>
</reference>
<evidence type="ECO:0000313" key="3">
    <source>
        <dbReference type="Proteomes" id="UP001201449"/>
    </source>
</evidence>
<dbReference type="InterPro" id="IPR003772">
    <property type="entry name" value="YceD"/>
</dbReference>
<organism evidence="2 3">
    <name type="scientific">Mariniradius sediminis</name>
    <dbReference type="NCBI Taxonomy" id="2909237"/>
    <lineage>
        <taxon>Bacteria</taxon>
        <taxon>Pseudomonadati</taxon>
        <taxon>Bacteroidota</taxon>
        <taxon>Cytophagia</taxon>
        <taxon>Cytophagales</taxon>
        <taxon>Cyclobacteriaceae</taxon>
        <taxon>Mariniradius</taxon>
    </lineage>
</organism>
<gene>
    <name evidence="2" type="ORF">L0U89_03205</name>
</gene>
<dbReference type="RefSeq" id="WP_234860198.1">
    <property type="nucleotide sequence ID" value="NZ_JAKEVZ010000002.1"/>
</dbReference>
<feature type="region of interest" description="Disordered" evidence="1">
    <location>
        <begin position="136"/>
        <end position="178"/>
    </location>
</feature>
<name>A0ABS9BRW3_9BACT</name>
<sequence length="191" mass="22476">MKLIKAYEIDVIRLKDGRHAFKFEVGDKFFEHYQANDWLNGANIEVDVNLTKTVSVMEVDFHIHGTVNLTCDRSLEPFDEPLDLHEKVVYKYGPVEEEISEDVFMITKDTPSVNVAQLIYEYILLALPAKKIHPDYRTAEDEEEDEEFESEIESFMDELEEEDEIPSDEEESKEERVDPRWDILKKLKNDE</sequence>
<evidence type="ECO:0000313" key="2">
    <source>
        <dbReference type="EMBL" id="MCF1750065.1"/>
    </source>
</evidence>
<evidence type="ECO:0000256" key="1">
    <source>
        <dbReference type="SAM" id="MobiDB-lite"/>
    </source>
</evidence>
<comment type="caution">
    <text evidence="2">The sequence shown here is derived from an EMBL/GenBank/DDBJ whole genome shotgun (WGS) entry which is preliminary data.</text>
</comment>